<proteinExistence type="predicted"/>
<dbReference type="EMBL" id="PKPZ01000057">
    <property type="protein sequence ID" value="RPB31399.1"/>
    <property type="molecule type" value="Genomic_DNA"/>
</dbReference>
<accession>A0AAX1XG91</accession>
<dbReference type="AlphaFoldDB" id="A0AAX1XG91"/>
<name>A0AAX1XG91_9VIBR</name>
<reference evidence="1 2" key="1">
    <citation type="journal article" date="2018" name="AMB Express">
        <title>Occurrence and significance of pathogenicity and fitness islands in environmental vibrios.</title>
        <authorList>
            <person name="Klein S."/>
            <person name="Pipes S."/>
            <person name="Lovell C.R."/>
        </authorList>
    </citation>
    <scope>NUCLEOTIDE SEQUENCE [LARGE SCALE GENOMIC DNA]</scope>
    <source>
        <strain evidence="1 2">JBS-8-11-1</strain>
    </source>
</reference>
<gene>
    <name evidence="1" type="ORF">CYQ91_24400</name>
</gene>
<comment type="caution">
    <text evidence="1">The sequence shown here is derived from an EMBL/GenBank/DDBJ whole genome shotgun (WGS) entry which is preliminary data.</text>
</comment>
<protein>
    <submittedName>
        <fullName evidence="1">Uncharacterized protein</fullName>
    </submittedName>
</protein>
<evidence type="ECO:0000313" key="1">
    <source>
        <dbReference type="EMBL" id="RPB31399.1"/>
    </source>
</evidence>
<dbReference type="Proteomes" id="UP000283878">
    <property type="component" value="Unassembled WGS sequence"/>
</dbReference>
<organism evidence="1 2">
    <name type="scientific">Vibrio diabolicus</name>
    <dbReference type="NCBI Taxonomy" id="50719"/>
    <lineage>
        <taxon>Bacteria</taxon>
        <taxon>Pseudomonadati</taxon>
        <taxon>Pseudomonadota</taxon>
        <taxon>Gammaproteobacteria</taxon>
        <taxon>Vibrionales</taxon>
        <taxon>Vibrionaceae</taxon>
        <taxon>Vibrio</taxon>
        <taxon>Vibrio diabolicus subgroup</taxon>
    </lineage>
</organism>
<sequence length="170" mass="19354">MVADLTYNGSEKEIELDMVFVNKGTGVTAVTGMTIYRKYDNSPSHILLNNSSPFLIEEDKLSLEKISIELTASDFTALSNPSCVPHRFLLKVALVTSQGKDYTQNFHIGDFEAFNNFTSTNLILRYSSRWHDFFADKSVFYDYLGNDAQKSRSIESFELRSKSHRCIPEI</sequence>
<evidence type="ECO:0000313" key="2">
    <source>
        <dbReference type="Proteomes" id="UP000283878"/>
    </source>
</evidence>